<dbReference type="SUPFAM" id="SSF55753">
    <property type="entry name" value="Actin depolymerizing proteins"/>
    <property type="match status" value="3"/>
</dbReference>
<evidence type="ECO:0000313" key="8">
    <source>
        <dbReference type="Proteomes" id="UP000887568"/>
    </source>
</evidence>
<feature type="compositionally biased region" description="Acidic residues" evidence="5">
    <location>
        <begin position="253"/>
        <end position="267"/>
    </location>
</feature>
<proteinExistence type="inferred from homology"/>
<evidence type="ECO:0000256" key="1">
    <source>
        <dbReference type="ARBA" id="ARBA00008418"/>
    </source>
</evidence>
<dbReference type="PANTHER" id="PTHR11977:SF130">
    <property type="entry name" value="SEVERIN"/>
    <property type="match status" value="1"/>
</dbReference>
<evidence type="ECO:0000256" key="2">
    <source>
        <dbReference type="ARBA" id="ARBA00022467"/>
    </source>
</evidence>
<dbReference type="EnsemblMetazoa" id="XM_038206006.1">
    <property type="protein sequence ID" value="XP_038061934.1"/>
    <property type="gene ID" value="LOC119732478"/>
</dbReference>
<evidence type="ECO:0000256" key="4">
    <source>
        <dbReference type="ARBA" id="ARBA00023203"/>
    </source>
</evidence>
<dbReference type="PANTHER" id="PTHR11977">
    <property type="entry name" value="VILLIN"/>
    <property type="match status" value="1"/>
</dbReference>
<feature type="region of interest" description="Disordered" evidence="5">
    <location>
        <begin position="250"/>
        <end position="270"/>
    </location>
</feature>
<dbReference type="Gene3D" id="3.40.20.10">
    <property type="entry name" value="Severin"/>
    <property type="match status" value="3"/>
</dbReference>
<evidence type="ECO:0000313" key="7">
    <source>
        <dbReference type="EnsemblMetazoa" id="XP_038061934.1"/>
    </source>
</evidence>
<dbReference type="GO" id="GO:0051693">
    <property type="term" value="P:actin filament capping"/>
    <property type="evidence" value="ECO:0007669"/>
    <property type="project" value="UniProtKB-KW"/>
</dbReference>
<dbReference type="GO" id="GO:0005737">
    <property type="term" value="C:cytoplasm"/>
    <property type="evidence" value="ECO:0007669"/>
    <property type="project" value="TreeGrafter"/>
</dbReference>
<accession>A0A914AEZ2</accession>
<keyword evidence="3" id="KW-0677">Repeat</keyword>
<dbReference type="SMART" id="SM00262">
    <property type="entry name" value="GEL"/>
    <property type="match status" value="3"/>
</dbReference>
<evidence type="ECO:0000256" key="3">
    <source>
        <dbReference type="ARBA" id="ARBA00022737"/>
    </source>
</evidence>
<feature type="domain" description="Gelsolin-like" evidence="6">
    <location>
        <begin position="178"/>
        <end position="236"/>
    </location>
</feature>
<dbReference type="RefSeq" id="XP_038061934.1">
    <property type="nucleotide sequence ID" value="XM_038206006.1"/>
</dbReference>
<dbReference type="GO" id="GO:0015629">
    <property type="term" value="C:actin cytoskeleton"/>
    <property type="evidence" value="ECO:0007669"/>
    <property type="project" value="TreeGrafter"/>
</dbReference>
<dbReference type="AlphaFoldDB" id="A0A914AEZ2"/>
<dbReference type="InterPro" id="IPR029006">
    <property type="entry name" value="ADF-H/Gelsolin-like_dom_sf"/>
</dbReference>
<keyword evidence="4" id="KW-0009">Actin-binding</keyword>
<dbReference type="OMA" id="HDMTLAK"/>
<name>A0A914AEZ2_PATMI</name>
<organism evidence="7 8">
    <name type="scientific">Patiria miniata</name>
    <name type="common">Bat star</name>
    <name type="synonym">Asterina miniata</name>
    <dbReference type="NCBI Taxonomy" id="46514"/>
    <lineage>
        <taxon>Eukaryota</taxon>
        <taxon>Metazoa</taxon>
        <taxon>Echinodermata</taxon>
        <taxon>Eleutherozoa</taxon>
        <taxon>Asterozoa</taxon>
        <taxon>Asteroidea</taxon>
        <taxon>Valvatacea</taxon>
        <taxon>Valvatida</taxon>
        <taxon>Asterinidae</taxon>
        <taxon>Patiria</taxon>
    </lineage>
</organism>
<dbReference type="Proteomes" id="UP000887568">
    <property type="component" value="Unplaced"/>
</dbReference>
<evidence type="ECO:0000256" key="5">
    <source>
        <dbReference type="SAM" id="MobiDB-lite"/>
    </source>
</evidence>
<dbReference type="InterPro" id="IPR007122">
    <property type="entry name" value="Villin/Gelsolin"/>
</dbReference>
<feature type="domain" description="Gelsolin-like" evidence="6">
    <location>
        <begin position="66"/>
        <end position="139"/>
    </location>
</feature>
<comment type="similarity">
    <text evidence="1">Belongs to the villin/gelsolin family.</text>
</comment>
<dbReference type="GeneID" id="119732478"/>
<dbReference type="Pfam" id="PF00626">
    <property type="entry name" value="Gelsolin"/>
    <property type="match status" value="3"/>
</dbReference>
<evidence type="ECO:0000259" key="6">
    <source>
        <dbReference type="Pfam" id="PF00626"/>
    </source>
</evidence>
<dbReference type="GO" id="GO:0008154">
    <property type="term" value="P:actin polymerization or depolymerization"/>
    <property type="evidence" value="ECO:0007669"/>
    <property type="project" value="TreeGrafter"/>
</dbReference>
<dbReference type="OrthoDB" id="6375767at2759"/>
<dbReference type="CDD" id="cd11290">
    <property type="entry name" value="gelsolin_S1_like"/>
    <property type="match status" value="1"/>
</dbReference>
<reference evidence="7" key="1">
    <citation type="submission" date="2022-11" db="UniProtKB">
        <authorList>
            <consortium name="EnsemblMetazoa"/>
        </authorList>
    </citation>
    <scope>IDENTIFICATION</scope>
</reference>
<keyword evidence="2" id="KW-0117">Actin capping</keyword>
<keyword evidence="8" id="KW-1185">Reference proteome</keyword>
<feature type="domain" description="Gelsolin-like" evidence="6">
    <location>
        <begin position="293"/>
        <end position="358"/>
    </location>
</feature>
<dbReference type="PRINTS" id="PR00597">
    <property type="entry name" value="GELSOLIN"/>
</dbReference>
<dbReference type="GO" id="GO:0051015">
    <property type="term" value="F:actin filament binding"/>
    <property type="evidence" value="ECO:0007669"/>
    <property type="project" value="InterPro"/>
</dbReference>
<dbReference type="FunFam" id="3.40.20.10:FF:000043">
    <property type="entry name" value="macrophage-capping protein-like isoform X2"/>
    <property type="match status" value="1"/>
</dbReference>
<sequence length="364" mass="40760">MPGGLVKAKKYDWKDSNLALFGSDTEKSVKKESAETEPAWNGAGQEPGLQIWRINKFKVEHWPKEEYGKFFNGDSYIILNTYKEKDGNELNYDLHFWIGSASTQDEYGTAAYKTVELDTLLDDKPIQHREVEKHESPLFKTYFKSFTTMEGGADSGFRKVTPEEYKPRLLKISGEKKNIRVTQVAYCKSNVTEDDVYIIDKGNKLYLYVGPSSNMMEKHKGSEEIQKIKSTRGRATSEVVESLGHGCFSDFAESPEDEDEADDEPDNSEPAMFKLSDKSGELEFTAISSEGGLSRSNLSPEDVFILDTTKECFVWIGSGASDAEKQNGMSYAHNYLSNTSHPLLSVTIVKQGKESRSFAAATVA</sequence>
<dbReference type="InterPro" id="IPR007123">
    <property type="entry name" value="Gelsolin-like_dom"/>
</dbReference>
<protein>
    <recommendedName>
        <fullName evidence="6">Gelsolin-like domain-containing protein</fullName>
    </recommendedName>
</protein>